<keyword evidence="1" id="KW-0472">Membrane</keyword>
<keyword evidence="1" id="KW-1133">Transmembrane helix</keyword>
<reference evidence="2 3" key="1">
    <citation type="journal article" date="2021" name="bioRxiv">
        <title>Unique metabolic strategies in Hadean analogues reveal hints for primordial physiology.</title>
        <authorList>
            <person name="Nobu M.K."/>
            <person name="Nakai R."/>
            <person name="Tamazawa S."/>
            <person name="Mori H."/>
            <person name="Toyoda A."/>
            <person name="Ijiri A."/>
            <person name="Suzuki S."/>
            <person name="Kurokawa K."/>
            <person name="Kamagata Y."/>
            <person name="Tamaki H."/>
        </authorList>
    </citation>
    <scope>NUCLEOTIDE SEQUENCE [LARGE SCALE GENOMIC DNA]</scope>
    <source>
        <strain evidence="2">BS525</strain>
    </source>
</reference>
<evidence type="ECO:0008006" key="4">
    <source>
        <dbReference type="Google" id="ProtNLM"/>
    </source>
</evidence>
<sequence length="542" mass="59861">MAMKRKKRLGIILKVLVPVVMVIILTVSVYNFFWRPQTFYLFGQVIDSNGEPIIGAEVFLPEQGAEVLTDDKGRFTFPPIKTGRVTIRAEVEGFHPYEEAISGVGGNRIHLLITLVEVGKEESLIRIKVFDEETKSPLVGSVVNMGETVWYTNEDGLATIPLKAGIHSIEVLHPGYQPYRIFGIETFTGKTTNLEVALNKEKPLPGTYGNLEVKVTDAQTGRAISQVSVQVGEKKGVTDIEGYLLLTEVPAQSLEVIFTASGYLVYREVVSIKVNETTVLNVRMLSGQQGRGGITGIIKDSSDGLPLSGVSVEGRAVKVQTGLDGRFVFPDLVPGPLTLSISLKGYQTTSREIQIEANRVLQLEIFLEKIVVEIDLSGRVRGINNQAVVRARISVGNMQVLTDEEGKFFLKIRDGRRTVLIEKEGFYTHTVTLTDDPTIKEFNLDILIYKVVPDGIYTGKASSSQGAVEMEVEVTAGRISGLKALYYEGSSAFMNLFQEKLMEVAREVLRMNPHDFLRNFIPVEDGPKEVILLAIRQALSLP</sequence>
<protein>
    <recommendedName>
        <fullName evidence="4">Carboxypeptidase regulatory-like domain-containing protein</fullName>
    </recommendedName>
</protein>
<dbReference type="InterPro" id="IPR013784">
    <property type="entry name" value="Carb-bd-like_fold"/>
</dbReference>
<dbReference type="SUPFAM" id="SSF49452">
    <property type="entry name" value="Starch-binding domain-like"/>
    <property type="match status" value="2"/>
</dbReference>
<dbReference type="InterPro" id="IPR008969">
    <property type="entry name" value="CarboxyPept-like_regulatory"/>
</dbReference>
<accession>A0A9E2F1E5</accession>
<gene>
    <name evidence="2" type="ORF">DDT42_01235</name>
</gene>
<comment type="caution">
    <text evidence="2">The sequence shown here is derived from an EMBL/GenBank/DDBJ whole genome shotgun (WGS) entry which is preliminary data.</text>
</comment>
<name>A0A9E2F1E5_PSYF1</name>
<evidence type="ECO:0000313" key="2">
    <source>
        <dbReference type="EMBL" id="MBT9145364.1"/>
    </source>
</evidence>
<dbReference type="GO" id="GO:0030246">
    <property type="term" value="F:carbohydrate binding"/>
    <property type="evidence" value="ECO:0007669"/>
    <property type="project" value="InterPro"/>
</dbReference>
<keyword evidence="1" id="KW-0812">Transmembrane</keyword>
<organism evidence="2 3">
    <name type="scientific">Psychracetigena formicireducens</name>
    <dbReference type="NCBI Taxonomy" id="2986056"/>
    <lineage>
        <taxon>Bacteria</taxon>
        <taxon>Bacillati</taxon>
        <taxon>Candidatus Lithacetigenota</taxon>
        <taxon>Candidatus Psychracetigena</taxon>
    </lineage>
</organism>
<dbReference type="Proteomes" id="UP000811545">
    <property type="component" value="Unassembled WGS sequence"/>
</dbReference>
<proteinExistence type="predicted"/>
<evidence type="ECO:0000313" key="3">
    <source>
        <dbReference type="Proteomes" id="UP000811545"/>
    </source>
</evidence>
<dbReference type="Gene3D" id="2.60.40.1120">
    <property type="entry name" value="Carboxypeptidase-like, regulatory domain"/>
    <property type="match status" value="5"/>
</dbReference>
<evidence type="ECO:0000256" key="1">
    <source>
        <dbReference type="SAM" id="Phobius"/>
    </source>
</evidence>
<feature type="transmembrane region" description="Helical" evidence="1">
    <location>
        <begin position="12"/>
        <end position="34"/>
    </location>
</feature>
<dbReference type="Pfam" id="PF13620">
    <property type="entry name" value="CarboxypepD_reg"/>
    <property type="match status" value="2"/>
</dbReference>
<dbReference type="AlphaFoldDB" id="A0A9E2F1E5"/>
<dbReference type="SUPFAM" id="SSF49464">
    <property type="entry name" value="Carboxypeptidase regulatory domain-like"/>
    <property type="match status" value="3"/>
</dbReference>
<dbReference type="EMBL" id="QLTW01000083">
    <property type="protein sequence ID" value="MBT9145364.1"/>
    <property type="molecule type" value="Genomic_DNA"/>
</dbReference>